<evidence type="ECO:0000313" key="4">
    <source>
        <dbReference type="Proteomes" id="UP000199446"/>
    </source>
</evidence>
<proteinExistence type="predicted"/>
<accession>A0A1G7K1V8</accession>
<dbReference type="InterPro" id="IPR016062">
    <property type="entry name" value="TM1410-rel"/>
</dbReference>
<feature type="signal peptide" evidence="1">
    <location>
        <begin position="1"/>
        <end position="28"/>
    </location>
</feature>
<dbReference type="STRING" id="482827.SAMN04488243_1406"/>
<feature type="domain" description="Glycoside-hydrolase family GH114 TIM-barrel" evidence="2">
    <location>
        <begin position="360"/>
        <end position="615"/>
    </location>
</feature>
<sequence>MRRRPFGRRSGVLGAWTLVLLAACSAAALPGTSPPPSFTLALNPASLSVQQGGQGQTTLTLTPQGGFTGTVDLSLVGAPEGVSLSPTSLQVTGTEPVSQALTLTVASAVPPGTYALEVRGTSGSLTREADLTLTVSAPPPPPAPSFNLSLNPSLSLQQGGQAQVTLTVTPENGFTGTVDLSLVGAPSGVSLSPTSVGVPGPGPVNRTLTLTVASSVNPGTYALRVRGTSGSLVREVDLTLTVNAPPPSPSFALALDPTSLSVQQGDQGQVTLTLTPQNGFTGTVALSLVNGQDQVPQGLSLSSTSVQVTGSSPVNQALTLTASSTTPTGTYRIKVRGTAGSLTKEADLTLTVNASAPVRTWVYQLTGYPSSGLAALGKTGADLFVVDLTKDGQTPWRLEDLAPLGGRPVLAYLEVGGLEDYRVEYPLVRQQAPDLLLNPVPGWPGERYVRYWDERWWTLVLKPRLDKALAAGFRGVYLDLVDAYEGIDLSLVPGETRERLAGRMVDLLRRVRAYTQGVRPGFWVFPQNAPELRTRPGYLEAVDGIGLEELFFYATDKPCTDPGCRERLEHARAIRDAGKLVLTVDYATLPQNVQAACQKARAEGFVPYVTTVGLDRISPPCP</sequence>
<dbReference type="Proteomes" id="UP000199446">
    <property type="component" value="Unassembled WGS sequence"/>
</dbReference>
<dbReference type="InterPro" id="IPR017853">
    <property type="entry name" value="GH"/>
</dbReference>
<evidence type="ECO:0000313" key="3">
    <source>
        <dbReference type="EMBL" id="SDF31125.1"/>
    </source>
</evidence>
<reference evidence="4" key="1">
    <citation type="submission" date="2016-10" db="EMBL/GenBank/DDBJ databases">
        <authorList>
            <person name="Varghese N."/>
            <person name="Submissions S."/>
        </authorList>
    </citation>
    <scope>NUCLEOTIDE SEQUENCE [LARGE SCALE GENOMIC DNA]</scope>
    <source>
        <strain evidence="4">CGMCC 1.6992</strain>
    </source>
</reference>
<dbReference type="EMBL" id="FNBC01000040">
    <property type="protein sequence ID" value="SDF31125.1"/>
    <property type="molecule type" value="Genomic_DNA"/>
</dbReference>
<protein>
    <submittedName>
        <fullName evidence="3">Extracellular protein</fullName>
    </submittedName>
</protein>
<dbReference type="InterPro" id="IPR004352">
    <property type="entry name" value="GH114_TIM-barrel"/>
</dbReference>
<dbReference type="InterPro" id="IPR013785">
    <property type="entry name" value="Aldolase_TIM"/>
</dbReference>
<evidence type="ECO:0000256" key="1">
    <source>
        <dbReference type="SAM" id="SignalP"/>
    </source>
</evidence>
<keyword evidence="1" id="KW-0732">Signal</keyword>
<feature type="chain" id="PRO_5011735487" evidence="1">
    <location>
        <begin position="29"/>
        <end position="622"/>
    </location>
</feature>
<dbReference type="PANTHER" id="PTHR35882:SF1">
    <property type="match status" value="1"/>
</dbReference>
<dbReference type="SUPFAM" id="SSF51445">
    <property type="entry name" value="(Trans)glycosidases"/>
    <property type="match status" value="1"/>
</dbReference>
<evidence type="ECO:0000259" key="2">
    <source>
        <dbReference type="Pfam" id="PF03537"/>
    </source>
</evidence>
<dbReference type="RefSeq" id="WP_241374265.1">
    <property type="nucleotide sequence ID" value="NZ_FNBC01000040.1"/>
</dbReference>
<dbReference type="PANTHER" id="PTHR35882">
    <property type="entry name" value="PELA"/>
    <property type="match status" value="1"/>
</dbReference>
<gene>
    <name evidence="3" type="ORF">SAMN04488243_1406</name>
</gene>
<dbReference type="PRINTS" id="PR01545">
    <property type="entry name" value="THEMAYE10DUF"/>
</dbReference>
<dbReference type="AlphaFoldDB" id="A0A1G7K1V8"/>
<name>A0A1G7K1V8_9DEIN</name>
<dbReference type="Pfam" id="PF03537">
    <property type="entry name" value="Glyco_hydro_114"/>
    <property type="match status" value="1"/>
</dbReference>
<keyword evidence="4" id="KW-1185">Reference proteome</keyword>
<dbReference type="PROSITE" id="PS51257">
    <property type="entry name" value="PROKAR_LIPOPROTEIN"/>
    <property type="match status" value="1"/>
</dbReference>
<dbReference type="Gene3D" id="3.20.20.70">
    <property type="entry name" value="Aldolase class I"/>
    <property type="match status" value="1"/>
</dbReference>
<organism evidence="3 4">
    <name type="scientific">Thermus arciformis</name>
    <dbReference type="NCBI Taxonomy" id="482827"/>
    <lineage>
        <taxon>Bacteria</taxon>
        <taxon>Thermotogati</taxon>
        <taxon>Deinococcota</taxon>
        <taxon>Deinococci</taxon>
        <taxon>Thermales</taxon>
        <taxon>Thermaceae</taxon>
        <taxon>Thermus</taxon>
    </lineage>
</organism>